<dbReference type="EMBL" id="LJAM02000007">
    <property type="protein sequence ID" value="RAP72952.1"/>
    <property type="molecule type" value="Genomic_DNA"/>
</dbReference>
<gene>
    <name evidence="1" type="ORF">ACZ87_00218</name>
</gene>
<dbReference type="Proteomes" id="UP000244334">
    <property type="component" value="Unassembled WGS sequence"/>
</dbReference>
<evidence type="ECO:0000313" key="2">
    <source>
        <dbReference type="Proteomes" id="UP000244334"/>
    </source>
</evidence>
<organism evidence="1 2">
    <name type="scientific">Candidatus Erwinia dacicola</name>
    <dbReference type="NCBI Taxonomy" id="252393"/>
    <lineage>
        <taxon>Bacteria</taxon>
        <taxon>Pseudomonadati</taxon>
        <taxon>Pseudomonadota</taxon>
        <taxon>Gammaproteobacteria</taxon>
        <taxon>Enterobacterales</taxon>
        <taxon>Erwiniaceae</taxon>
        <taxon>Erwinia</taxon>
    </lineage>
</organism>
<proteinExistence type="predicted"/>
<sequence>MIDVAYSITLAATLADVVELWVGPVSVDVASGNTATAKRVASFRSSLTGIAVSIGMGSGDRGQLTWLVPAGHYCAVRRTTGTTATISEVFMQPLT</sequence>
<accession>A0A328TTN0</accession>
<protein>
    <submittedName>
        <fullName evidence="1">Uncharacterized protein</fullName>
    </submittedName>
</protein>
<dbReference type="AlphaFoldDB" id="A0A328TTN0"/>
<keyword evidence="2" id="KW-1185">Reference proteome</keyword>
<reference evidence="1" key="1">
    <citation type="submission" date="2018-04" db="EMBL/GenBank/DDBJ databases">
        <title>Genomes of the Obligate Erwinia dacicola and Facultative Enterobacter sp. OLF Endosymbionts of the Olive Fruit fly, Bactrocera oleae.</title>
        <authorList>
            <person name="Estes A.M."/>
            <person name="Hearn D.J."/>
            <person name="Agarwal S."/>
            <person name="Pierson E.A."/>
            <person name="Dunning-Hotopp J.C."/>
        </authorList>
    </citation>
    <scope>NUCLEOTIDE SEQUENCE [LARGE SCALE GENOMIC DNA]</scope>
    <source>
        <strain evidence="1">Oroville</strain>
    </source>
</reference>
<comment type="caution">
    <text evidence="1">The sequence shown here is derived from an EMBL/GenBank/DDBJ whole genome shotgun (WGS) entry which is preliminary data.</text>
</comment>
<evidence type="ECO:0000313" key="1">
    <source>
        <dbReference type="EMBL" id="RAP72952.1"/>
    </source>
</evidence>
<name>A0A328TTN0_9GAMM</name>